<accession>A0A4Y9YLS7</accession>
<evidence type="ECO:0000313" key="1">
    <source>
        <dbReference type="EMBL" id="TFY62758.1"/>
    </source>
</evidence>
<reference evidence="1 2" key="1">
    <citation type="submission" date="2019-01" db="EMBL/GenBank/DDBJ databases">
        <title>Genome sequencing of the rare red list fungi Fomitopsis rosea.</title>
        <authorList>
            <person name="Buettner E."/>
            <person name="Kellner H."/>
        </authorList>
    </citation>
    <scope>NUCLEOTIDE SEQUENCE [LARGE SCALE GENOMIC DNA]</scope>
    <source>
        <strain evidence="1 2">DSM 105464</strain>
    </source>
</reference>
<dbReference type="EMBL" id="SEKV01000154">
    <property type="protein sequence ID" value="TFY62758.1"/>
    <property type="molecule type" value="Genomic_DNA"/>
</dbReference>
<proteinExistence type="predicted"/>
<protein>
    <submittedName>
        <fullName evidence="1">Uncharacterized protein</fullName>
    </submittedName>
</protein>
<evidence type="ECO:0000313" key="2">
    <source>
        <dbReference type="Proteomes" id="UP000298390"/>
    </source>
</evidence>
<name>A0A4Y9YLS7_9APHY</name>
<dbReference type="Proteomes" id="UP000298390">
    <property type="component" value="Unassembled WGS sequence"/>
</dbReference>
<organism evidence="1 2">
    <name type="scientific">Rhodofomes roseus</name>
    <dbReference type="NCBI Taxonomy" id="34475"/>
    <lineage>
        <taxon>Eukaryota</taxon>
        <taxon>Fungi</taxon>
        <taxon>Dikarya</taxon>
        <taxon>Basidiomycota</taxon>
        <taxon>Agaricomycotina</taxon>
        <taxon>Agaricomycetes</taxon>
        <taxon>Polyporales</taxon>
        <taxon>Rhodofomes</taxon>
    </lineage>
</organism>
<sequence length="133" mass="14878">MHPFQLPVSAFPVPSAAANDTSRLPPYRQSYTLRYHPYARSSRHPADVMVGDCCTGDENPVVAQPTPLPLIEEVEEEDLVNLENALPVAPTTQKLRRRLSALVIDLAFVVRRRCSGLRSPKKLAYPEKMDLLV</sequence>
<gene>
    <name evidence="1" type="ORF">EVJ58_g3658</name>
</gene>
<comment type="caution">
    <text evidence="1">The sequence shown here is derived from an EMBL/GenBank/DDBJ whole genome shotgun (WGS) entry which is preliminary data.</text>
</comment>
<dbReference type="AlphaFoldDB" id="A0A4Y9YLS7"/>